<organism evidence="4 5">
    <name type="scientific">Leeia aquatica</name>
    <dbReference type="NCBI Taxonomy" id="2725557"/>
    <lineage>
        <taxon>Bacteria</taxon>
        <taxon>Pseudomonadati</taxon>
        <taxon>Pseudomonadota</taxon>
        <taxon>Betaproteobacteria</taxon>
        <taxon>Neisseriales</taxon>
        <taxon>Leeiaceae</taxon>
        <taxon>Leeia</taxon>
    </lineage>
</organism>
<evidence type="ECO:0000259" key="3">
    <source>
        <dbReference type="SMART" id="SM00062"/>
    </source>
</evidence>
<evidence type="ECO:0000313" key="4">
    <source>
        <dbReference type="EMBL" id="NLR76149.1"/>
    </source>
</evidence>
<name>A0A847SFY8_9NEIS</name>
<accession>A0A847SFY8</accession>
<dbReference type="EMBL" id="JABAIM010000003">
    <property type="protein sequence ID" value="NLR76149.1"/>
    <property type="molecule type" value="Genomic_DNA"/>
</dbReference>
<protein>
    <submittedName>
        <fullName evidence="4">Transporter substrate-binding domain-containing protein</fullName>
    </submittedName>
</protein>
<dbReference type="Proteomes" id="UP000587991">
    <property type="component" value="Unassembled WGS sequence"/>
</dbReference>
<dbReference type="InterPro" id="IPR001638">
    <property type="entry name" value="Solute-binding_3/MltF_N"/>
</dbReference>
<dbReference type="RefSeq" id="WP_168877821.1">
    <property type="nucleotide sequence ID" value="NZ_JABAIM010000003.1"/>
</dbReference>
<evidence type="ECO:0000313" key="5">
    <source>
        <dbReference type="Proteomes" id="UP000587991"/>
    </source>
</evidence>
<sequence>MKKLLPALLAGLLVSGSVLAKDWTEVRIGMEPSYPPFSKLSPSGKIEGFEPELLALYCAEMKLKCTLVSSEFDGLIPGLLAKKFDVIMSSMSINAERKQKVNFSDRYYITPSQLVAKQGSPLLPTAAALKGKTIGVQRGSVSADYALATWQSQGVNVRQYSKTPEAYMDLTSGRLDAVFADKMEIQQGFLAKNSAKFSLIGTPVSDTKYIGEGIGMAFRKEDQDLTARFNDAIKKVQASGAFKKLSDRYFKYDISKG</sequence>
<evidence type="ECO:0000256" key="1">
    <source>
        <dbReference type="ARBA" id="ARBA00022729"/>
    </source>
</evidence>
<feature type="signal peptide" evidence="2">
    <location>
        <begin position="1"/>
        <end position="20"/>
    </location>
</feature>
<proteinExistence type="predicted"/>
<gene>
    <name evidence="4" type="ORF">HF682_13370</name>
</gene>
<feature type="domain" description="Solute-binding protein family 3/N-terminal" evidence="3">
    <location>
        <begin position="25"/>
        <end position="253"/>
    </location>
</feature>
<dbReference type="Pfam" id="PF00497">
    <property type="entry name" value="SBP_bac_3"/>
    <property type="match status" value="1"/>
</dbReference>
<dbReference type="Gene3D" id="3.40.190.10">
    <property type="entry name" value="Periplasmic binding protein-like II"/>
    <property type="match status" value="2"/>
</dbReference>
<keyword evidence="5" id="KW-1185">Reference proteome</keyword>
<evidence type="ECO:0000256" key="2">
    <source>
        <dbReference type="SAM" id="SignalP"/>
    </source>
</evidence>
<dbReference type="SUPFAM" id="SSF53850">
    <property type="entry name" value="Periplasmic binding protein-like II"/>
    <property type="match status" value="1"/>
</dbReference>
<dbReference type="PANTHER" id="PTHR35936:SF17">
    <property type="entry name" value="ARGININE-BINDING EXTRACELLULAR PROTEIN ARTP"/>
    <property type="match status" value="1"/>
</dbReference>
<dbReference type="SMART" id="SM00062">
    <property type="entry name" value="PBPb"/>
    <property type="match status" value="1"/>
</dbReference>
<dbReference type="PANTHER" id="PTHR35936">
    <property type="entry name" value="MEMBRANE-BOUND LYTIC MUREIN TRANSGLYCOSYLASE F"/>
    <property type="match status" value="1"/>
</dbReference>
<reference evidence="4 5" key="1">
    <citation type="submission" date="2020-04" db="EMBL/GenBank/DDBJ databases">
        <title>Draft genome of Leeia sp. IMCC25680.</title>
        <authorList>
            <person name="Song J."/>
            <person name="Cho J.-C."/>
        </authorList>
    </citation>
    <scope>NUCLEOTIDE SEQUENCE [LARGE SCALE GENOMIC DNA]</scope>
    <source>
        <strain evidence="4 5">IMCC25680</strain>
    </source>
</reference>
<dbReference type="AlphaFoldDB" id="A0A847SFY8"/>
<keyword evidence="1 2" id="KW-0732">Signal</keyword>
<feature type="chain" id="PRO_5032348091" evidence="2">
    <location>
        <begin position="21"/>
        <end position="257"/>
    </location>
</feature>
<comment type="caution">
    <text evidence="4">The sequence shown here is derived from an EMBL/GenBank/DDBJ whole genome shotgun (WGS) entry which is preliminary data.</text>
</comment>